<dbReference type="Proteomes" id="UP000237423">
    <property type="component" value="Unassembled WGS sequence"/>
</dbReference>
<evidence type="ECO:0000256" key="1">
    <source>
        <dbReference type="SAM" id="SignalP"/>
    </source>
</evidence>
<name>A0A2S5CNU8_9GAMM</name>
<evidence type="ECO:0000313" key="2">
    <source>
        <dbReference type="EMBL" id="POZ52456.1"/>
    </source>
</evidence>
<feature type="signal peptide" evidence="1">
    <location>
        <begin position="1"/>
        <end position="41"/>
    </location>
</feature>
<feature type="chain" id="PRO_5015610646" evidence="1">
    <location>
        <begin position="42"/>
        <end position="268"/>
    </location>
</feature>
<evidence type="ECO:0000313" key="3">
    <source>
        <dbReference type="Proteomes" id="UP000237423"/>
    </source>
</evidence>
<sequence>MKNSRIGLFSLKPIRNHQSTPNCTRLLVFALLAVLAPSSHAECEMYKMLDLPPINVPKLAMHGNTAAAFVPAQWRLVDKVESDFNGDKLADLALVIVGTDPRNIFKHDCPESPDLEDVDANPHGLIVALRQQGGYRRVAQDFVLIPRPQSMENDQPYDSLAVKKGVLHLVYNDNPSWRPRVDTRTYLFRFEKGCMRLIGLEGKYLEGPYITATVSTNFLTGKTISSSVSEHTPYSEQTHKLKSNPLYCLGNNKMPEAFKEEMGEDSFQ</sequence>
<gene>
    <name evidence="2" type="ORF">AADEFJLK_01938</name>
</gene>
<organism evidence="2 3">
    <name type="scientific">Methylovulum psychrotolerans</name>
    <dbReference type="NCBI Taxonomy" id="1704499"/>
    <lineage>
        <taxon>Bacteria</taxon>
        <taxon>Pseudomonadati</taxon>
        <taxon>Pseudomonadota</taxon>
        <taxon>Gammaproteobacteria</taxon>
        <taxon>Methylococcales</taxon>
        <taxon>Methylococcaceae</taxon>
        <taxon>Methylovulum</taxon>
    </lineage>
</organism>
<accession>A0A2S5CNU8</accession>
<dbReference type="EMBL" id="PGFZ01000003">
    <property type="protein sequence ID" value="POZ52456.1"/>
    <property type="molecule type" value="Genomic_DNA"/>
</dbReference>
<comment type="caution">
    <text evidence="2">The sequence shown here is derived from an EMBL/GenBank/DDBJ whole genome shotgun (WGS) entry which is preliminary data.</text>
</comment>
<dbReference type="AlphaFoldDB" id="A0A2S5CNU8"/>
<proteinExistence type="predicted"/>
<protein>
    <submittedName>
        <fullName evidence="2">Uncharacterized protein</fullName>
    </submittedName>
</protein>
<reference evidence="2 3" key="1">
    <citation type="submission" date="2017-11" db="EMBL/GenBank/DDBJ databases">
        <title>Draft Genome Sequence of Methylobacter psychrotolerans Sph1T, an Obligate Methanotroph from Low-Temperature Environments.</title>
        <authorList>
            <person name="Oshkin I.Y."/>
            <person name="Miroshnikov K."/>
            <person name="Belova S.E."/>
            <person name="Korzhenkov A."/>
            <person name="Toshchakov S.V."/>
            <person name="Dedysh S.N."/>
        </authorList>
    </citation>
    <scope>NUCLEOTIDE SEQUENCE [LARGE SCALE GENOMIC DNA]</scope>
    <source>
        <strain evidence="2 3">Sph1</strain>
    </source>
</reference>
<dbReference type="RefSeq" id="WP_146054552.1">
    <property type="nucleotide sequence ID" value="NZ_PGFZ01000003.1"/>
</dbReference>
<keyword evidence="1" id="KW-0732">Signal</keyword>